<evidence type="ECO:0000256" key="1">
    <source>
        <dbReference type="SAM" id="SignalP"/>
    </source>
</evidence>
<feature type="chain" id="PRO_5023880687" evidence="1">
    <location>
        <begin position="25"/>
        <end position="458"/>
    </location>
</feature>
<name>A0A5J4INC5_9FLAO</name>
<proteinExistence type="predicted"/>
<dbReference type="RefSeq" id="WP_151672902.1">
    <property type="nucleotide sequence ID" value="NZ_BKCG01000001.1"/>
</dbReference>
<keyword evidence="3" id="KW-1185">Reference proteome</keyword>
<comment type="caution">
    <text evidence="2">The sequence shown here is derived from an EMBL/GenBank/DDBJ whole genome shotgun (WGS) entry which is preliminary data.</text>
</comment>
<dbReference type="Proteomes" id="UP000326509">
    <property type="component" value="Unassembled WGS sequence"/>
</dbReference>
<dbReference type="AlphaFoldDB" id="A0A5J4INC5"/>
<accession>A0A5J4INC5</accession>
<feature type="signal peptide" evidence="1">
    <location>
        <begin position="1"/>
        <end position="24"/>
    </location>
</feature>
<evidence type="ECO:0000313" key="2">
    <source>
        <dbReference type="EMBL" id="GER58849.1"/>
    </source>
</evidence>
<protein>
    <submittedName>
        <fullName evidence="2">Lipoprotein</fullName>
    </submittedName>
</protein>
<dbReference type="PANTHER" id="PTHR42754:SF1">
    <property type="entry name" value="LIPOPROTEIN"/>
    <property type="match status" value="1"/>
</dbReference>
<dbReference type="OrthoDB" id="9811934at2"/>
<dbReference type="PANTHER" id="PTHR42754">
    <property type="entry name" value="ENDOGLUCANASE"/>
    <property type="match status" value="1"/>
</dbReference>
<gene>
    <name evidence="2" type="ORF">ULMA_09570</name>
</gene>
<dbReference type="PROSITE" id="PS51257">
    <property type="entry name" value="PROKAR_LIPOPROTEIN"/>
    <property type="match status" value="1"/>
</dbReference>
<dbReference type="EMBL" id="BKCG01000001">
    <property type="protein sequence ID" value="GER58849.1"/>
    <property type="molecule type" value="Genomic_DNA"/>
</dbReference>
<keyword evidence="2" id="KW-0449">Lipoprotein</keyword>
<reference evidence="2 3" key="1">
    <citation type="submission" date="2019-08" db="EMBL/GenBank/DDBJ databases">
        <title>Draft genome sequence of Ulvibacter marinus type strain NBRC 109484.</title>
        <authorList>
            <person name="Kawano K."/>
            <person name="Ushijima N."/>
            <person name="Kihara M."/>
            <person name="Itoh H."/>
        </authorList>
    </citation>
    <scope>NUCLEOTIDE SEQUENCE [LARGE SCALE GENOMIC DNA]</scope>
    <source>
        <strain evidence="2 3">NBRC 109484</strain>
    </source>
</reference>
<sequence length="458" mass="49020">MNIPLPKFLSIAFLSLTTIITSCGSDDNEAQTSNPTDFEGTVSYVKTFGGSGVDIAVDIVEANNGNYVIVGTTTSTDGDISGKTTSDQDYWMLEITPEGSMVSNQTYGGSQDDVVSSVSKTSDGGYIMSGYSRSTDGDVSENAGFQDFWLVKTNSTGTIQWEQSFGFLGTDQAFNVFETSTGNFFATGFLDVTASGGEGNDATTSGNDDTRGVLHGVGEFWGILMDSNGNKLWRRYFGGSNNDRSYDAIETNDGGFLMTGASESVDFDITDDKGSYDFWAVRLDVNGNKLWTKSFGGSEIDISYAVAKTTDNGYILVGDTRSSDKDVSNLYGNADVWAVKFNDDGAIVWEQNYGGASFDSARDIKKLNNGDFAIVGNSRSGSGDYTNNYGQNDIMLMTIGANGNLKYSYTAGGSGLDFGDALIQTQDNSIVLVGNTESNDNDITTNRGIKDVVVIKIK</sequence>
<keyword evidence="1" id="KW-0732">Signal</keyword>
<organism evidence="2 3">
    <name type="scientific">Patiriisocius marinus</name>
    <dbReference type="NCBI Taxonomy" id="1397112"/>
    <lineage>
        <taxon>Bacteria</taxon>
        <taxon>Pseudomonadati</taxon>
        <taxon>Bacteroidota</taxon>
        <taxon>Flavobacteriia</taxon>
        <taxon>Flavobacteriales</taxon>
        <taxon>Flavobacteriaceae</taxon>
        <taxon>Patiriisocius</taxon>
    </lineage>
</organism>
<evidence type="ECO:0000313" key="3">
    <source>
        <dbReference type="Proteomes" id="UP000326509"/>
    </source>
</evidence>